<organism evidence="1 2">
    <name type="scientific">Candidatus Egerieicola pullicola</name>
    <dbReference type="NCBI Taxonomy" id="2840775"/>
    <lineage>
        <taxon>Bacteria</taxon>
        <taxon>Bacillati</taxon>
        <taxon>Bacillota</taxon>
        <taxon>Clostridia</taxon>
        <taxon>Eubacteriales</taxon>
        <taxon>Oscillospiraceae</taxon>
        <taxon>Oscillospiraceae incertae sedis</taxon>
        <taxon>Candidatus Egerieicola</taxon>
    </lineage>
</organism>
<comment type="caution">
    <text evidence="1">The sequence shown here is derived from an EMBL/GenBank/DDBJ whole genome shotgun (WGS) entry which is preliminary data.</text>
</comment>
<proteinExistence type="predicted"/>
<dbReference type="AlphaFoldDB" id="A0A9D1DBT9"/>
<sequence>MSEKTTYPHPNRPPKKFTEKSLHGRTRLMVMTYKDLKRFQNFYIHVFGWDMIETPEAASGIPAGDPHPGLLIASGPAQYDYEGVTPGHMNLFVHWSPGELEKMGPFMEIDMEHPLEETIQKILDHGGKLILDKSKSALAKPLDDSKQSWQPHAVIEDPAGNYLFLWKCPSSRTWDELETEYDVEE</sequence>
<dbReference type="Gene3D" id="3.10.180.10">
    <property type="entry name" value="2,3-Dihydroxybiphenyl 1,2-Dioxygenase, domain 1"/>
    <property type="match status" value="1"/>
</dbReference>
<evidence type="ECO:0000313" key="1">
    <source>
        <dbReference type="EMBL" id="HIR40562.1"/>
    </source>
</evidence>
<accession>A0A9D1DBT9</accession>
<evidence type="ECO:0008006" key="3">
    <source>
        <dbReference type="Google" id="ProtNLM"/>
    </source>
</evidence>
<name>A0A9D1DBT9_9FIRM</name>
<evidence type="ECO:0000313" key="2">
    <source>
        <dbReference type="Proteomes" id="UP000886749"/>
    </source>
</evidence>
<reference evidence="1" key="1">
    <citation type="submission" date="2020-10" db="EMBL/GenBank/DDBJ databases">
        <authorList>
            <person name="Gilroy R."/>
        </authorList>
    </citation>
    <scope>NUCLEOTIDE SEQUENCE</scope>
    <source>
        <strain evidence="1">CHK184-25365</strain>
    </source>
</reference>
<dbReference type="Proteomes" id="UP000886749">
    <property type="component" value="Unassembled WGS sequence"/>
</dbReference>
<dbReference type="InterPro" id="IPR029068">
    <property type="entry name" value="Glyas_Bleomycin-R_OHBP_Dase"/>
</dbReference>
<gene>
    <name evidence="1" type="ORF">IAB36_01905</name>
</gene>
<reference evidence="1" key="2">
    <citation type="journal article" date="2021" name="PeerJ">
        <title>Extensive microbial diversity within the chicken gut microbiome revealed by metagenomics and culture.</title>
        <authorList>
            <person name="Gilroy R."/>
            <person name="Ravi A."/>
            <person name="Getino M."/>
            <person name="Pursley I."/>
            <person name="Horton D.L."/>
            <person name="Alikhan N.F."/>
            <person name="Baker D."/>
            <person name="Gharbi K."/>
            <person name="Hall N."/>
            <person name="Watson M."/>
            <person name="Adriaenssens E.M."/>
            <person name="Foster-Nyarko E."/>
            <person name="Jarju S."/>
            <person name="Secka A."/>
            <person name="Antonio M."/>
            <person name="Oren A."/>
            <person name="Chaudhuri R.R."/>
            <person name="La Ragione R."/>
            <person name="Hildebrand F."/>
            <person name="Pallen M.J."/>
        </authorList>
    </citation>
    <scope>NUCLEOTIDE SEQUENCE</scope>
    <source>
        <strain evidence="1">CHK184-25365</strain>
    </source>
</reference>
<dbReference type="EMBL" id="DVGY01000047">
    <property type="protein sequence ID" value="HIR40562.1"/>
    <property type="molecule type" value="Genomic_DNA"/>
</dbReference>
<dbReference type="SUPFAM" id="SSF54593">
    <property type="entry name" value="Glyoxalase/Bleomycin resistance protein/Dihydroxybiphenyl dioxygenase"/>
    <property type="match status" value="1"/>
</dbReference>
<protein>
    <recommendedName>
        <fullName evidence="3">VOC domain-containing protein</fullName>
    </recommendedName>
</protein>